<evidence type="ECO:0000313" key="1">
    <source>
        <dbReference type="EMBL" id="MFC4311418.1"/>
    </source>
</evidence>
<dbReference type="EMBL" id="JBHSDU010000003">
    <property type="protein sequence ID" value="MFC4311418.1"/>
    <property type="molecule type" value="Genomic_DNA"/>
</dbReference>
<organism evidence="1 2">
    <name type="scientific">Steroidobacter flavus</name>
    <dbReference type="NCBI Taxonomy" id="1842136"/>
    <lineage>
        <taxon>Bacteria</taxon>
        <taxon>Pseudomonadati</taxon>
        <taxon>Pseudomonadota</taxon>
        <taxon>Gammaproteobacteria</taxon>
        <taxon>Steroidobacterales</taxon>
        <taxon>Steroidobacteraceae</taxon>
        <taxon>Steroidobacter</taxon>
    </lineage>
</organism>
<dbReference type="Proteomes" id="UP001595904">
    <property type="component" value="Unassembled WGS sequence"/>
</dbReference>
<comment type="caution">
    <text evidence="1">The sequence shown here is derived from an EMBL/GenBank/DDBJ whole genome shotgun (WGS) entry which is preliminary data.</text>
</comment>
<reference evidence="2" key="1">
    <citation type="journal article" date="2019" name="Int. J. Syst. Evol. Microbiol.">
        <title>The Global Catalogue of Microorganisms (GCM) 10K type strain sequencing project: providing services to taxonomists for standard genome sequencing and annotation.</title>
        <authorList>
            <consortium name="The Broad Institute Genomics Platform"/>
            <consortium name="The Broad Institute Genome Sequencing Center for Infectious Disease"/>
            <person name="Wu L."/>
            <person name="Ma J."/>
        </authorList>
    </citation>
    <scope>NUCLEOTIDE SEQUENCE [LARGE SCALE GENOMIC DNA]</scope>
    <source>
        <strain evidence="2">CGMCC 1.10759</strain>
    </source>
</reference>
<protein>
    <submittedName>
        <fullName evidence="1">Uncharacterized protein</fullName>
    </submittedName>
</protein>
<dbReference type="RefSeq" id="WP_380599743.1">
    <property type="nucleotide sequence ID" value="NZ_JBHSDU010000003.1"/>
</dbReference>
<gene>
    <name evidence="1" type="ORF">ACFPN2_20125</name>
</gene>
<keyword evidence="2" id="KW-1185">Reference proteome</keyword>
<name>A0ABV8SWU7_9GAMM</name>
<proteinExistence type="predicted"/>
<sequence length="123" mass="13281">MGQHTQGPWIVNVDPRYPNEPCIDAVIDGVVWHIALCHNAAGPDDGSAEANARLIAAAPELLASLKAALPLLRAEVEKQTAAGESVALRTARSRYEVALSVLGKIDDARPQRQQHSEYHSESH</sequence>
<accession>A0ABV8SWU7</accession>
<evidence type="ECO:0000313" key="2">
    <source>
        <dbReference type="Proteomes" id="UP001595904"/>
    </source>
</evidence>